<dbReference type="EMBL" id="JAVXUO010002587">
    <property type="protein sequence ID" value="KAK2971367.1"/>
    <property type="molecule type" value="Genomic_DNA"/>
</dbReference>
<name>A0AA88QMU2_9ASTE</name>
<protein>
    <recommendedName>
        <fullName evidence="2">DUF7950 domain-containing protein</fullName>
    </recommendedName>
</protein>
<organism evidence="3 4">
    <name type="scientific">Escallonia rubra</name>
    <dbReference type="NCBI Taxonomy" id="112253"/>
    <lineage>
        <taxon>Eukaryota</taxon>
        <taxon>Viridiplantae</taxon>
        <taxon>Streptophyta</taxon>
        <taxon>Embryophyta</taxon>
        <taxon>Tracheophyta</taxon>
        <taxon>Spermatophyta</taxon>
        <taxon>Magnoliopsida</taxon>
        <taxon>eudicotyledons</taxon>
        <taxon>Gunneridae</taxon>
        <taxon>Pentapetalae</taxon>
        <taxon>asterids</taxon>
        <taxon>campanulids</taxon>
        <taxon>Escalloniales</taxon>
        <taxon>Escalloniaceae</taxon>
        <taxon>Escallonia</taxon>
    </lineage>
</organism>
<feature type="region of interest" description="Disordered" evidence="1">
    <location>
        <begin position="36"/>
        <end position="130"/>
    </location>
</feature>
<dbReference type="PANTHER" id="PTHR33595:SF7">
    <property type="entry name" value="OS12G0242500 PROTEIN"/>
    <property type="match status" value="1"/>
</dbReference>
<evidence type="ECO:0000313" key="3">
    <source>
        <dbReference type="EMBL" id="KAK2971367.1"/>
    </source>
</evidence>
<keyword evidence="4" id="KW-1185">Reference proteome</keyword>
<evidence type="ECO:0000259" key="2">
    <source>
        <dbReference type="Pfam" id="PF25821"/>
    </source>
</evidence>
<comment type="caution">
    <text evidence="3">The sequence shown here is derived from an EMBL/GenBank/DDBJ whole genome shotgun (WGS) entry which is preliminary data.</text>
</comment>
<evidence type="ECO:0000313" key="4">
    <source>
        <dbReference type="Proteomes" id="UP001187471"/>
    </source>
</evidence>
<reference evidence="3" key="1">
    <citation type="submission" date="2022-12" db="EMBL/GenBank/DDBJ databases">
        <title>Draft genome assemblies for two species of Escallonia (Escalloniales).</title>
        <authorList>
            <person name="Chanderbali A."/>
            <person name="Dervinis C."/>
            <person name="Anghel I."/>
            <person name="Soltis D."/>
            <person name="Soltis P."/>
            <person name="Zapata F."/>
        </authorList>
    </citation>
    <scope>NUCLEOTIDE SEQUENCE</scope>
    <source>
        <strain evidence="3">UCBG92.1500</strain>
        <tissue evidence="3">Leaf</tissue>
    </source>
</reference>
<dbReference type="InterPro" id="IPR057710">
    <property type="entry name" value="DUF7950"/>
</dbReference>
<dbReference type="PANTHER" id="PTHR33595">
    <property type="entry name" value="VON WILLEBRAND FACTOR A DOMAIN PROTEIN"/>
    <property type="match status" value="1"/>
</dbReference>
<sequence length="302" mass="32648">MDGRGGCCIARYTGSTYHSSKVDRIMLRFRPIAPKPATVSSVSGGSSPENSEVPVKAGRGKRKYVRDTKSKGNSRRCNVSKKRKASPDETVTSLSGGDTVVTLPLLPETPDRKETLERSQSENSSERAPIWLSFDGSKSGGESQDLAGAGHLAVNPVKSDRAAVVVPQPVRLMGSCVTVENVTDTWVDGDGLGCTDEERVMSLKRDTCPGFVSDGLNRVCWANNAYREMVGQAEGGEMMVWLVMRERVAAPPPAACPAFTCRVRVTCRTDRSAMTLPCDVWRMDGGGFAWRLDVKAALCLGR</sequence>
<accession>A0AA88QMU2</accession>
<evidence type="ECO:0000256" key="1">
    <source>
        <dbReference type="SAM" id="MobiDB-lite"/>
    </source>
</evidence>
<dbReference type="AlphaFoldDB" id="A0AA88QMU2"/>
<feature type="compositionally biased region" description="Basic residues" evidence="1">
    <location>
        <begin position="72"/>
        <end position="84"/>
    </location>
</feature>
<feature type="domain" description="DUF7950" evidence="2">
    <location>
        <begin position="174"/>
        <end position="299"/>
    </location>
</feature>
<feature type="compositionally biased region" description="Basic and acidic residues" evidence="1">
    <location>
        <begin position="109"/>
        <end position="120"/>
    </location>
</feature>
<dbReference type="Proteomes" id="UP001187471">
    <property type="component" value="Unassembled WGS sequence"/>
</dbReference>
<feature type="compositionally biased region" description="Low complexity" evidence="1">
    <location>
        <begin position="40"/>
        <end position="54"/>
    </location>
</feature>
<proteinExistence type="predicted"/>
<dbReference type="Pfam" id="PF25821">
    <property type="entry name" value="DUF7950"/>
    <property type="match status" value="1"/>
</dbReference>
<gene>
    <name evidence="3" type="ORF">RJ640_030333</name>
</gene>